<feature type="binding site" evidence="7">
    <location>
        <position position="94"/>
    </location>
    <ligand>
        <name>Mg(2+)</name>
        <dbReference type="ChEBI" id="CHEBI:18420"/>
        <label>1</label>
        <note>catalytic</note>
    </ligand>
</feature>
<dbReference type="EC" id="3.1.3.25" evidence="8"/>
<dbReference type="Pfam" id="PF00459">
    <property type="entry name" value="Inositol_P"/>
    <property type="match status" value="1"/>
</dbReference>
<name>A0A2S9QM74_9MICO</name>
<dbReference type="SUPFAM" id="SSF56655">
    <property type="entry name" value="Carbohydrate phosphatase"/>
    <property type="match status" value="1"/>
</dbReference>
<comment type="cofactor">
    <cofactor evidence="2 7 8">
        <name>Mg(2+)</name>
        <dbReference type="ChEBI" id="CHEBI:18420"/>
    </cofactor>
</comment>
<dbReference type="GO" id="GO:0008934">
    <property type="term" value="F:inositol monophosphate 1-phosphatase activity"/>
    <property type="evidence" value="ECO:0007669"/>
    <property type="project" value="InterPro"/>
</dbReference>
<evidence type="ECO:0000256" key="3">
    <source>
        <dbReference type="ARBA" id="ARBA00009759"/>
    </source>
</evidence>
<dbReference type="Proteomes" id="UP000238650">
    <property type="component" value="Unassembled WGS sequence"/>
</dbReference>
<dbReference type="Gene3D" id="3.40.190.80">
    <property type="match status" value="1"/>
</dbReference>
<comment type="similarity">
    <text evidence="3 8">Belongs to the inositol monophosphatase superfamily.</text>
</comment>
<evidence type="ECO:0000313" key="10">
    <source>
        <dbReference type="Proteomes" id="UP000238650"/>
    </source>
</evidence>
<evidence type="ECO:0000256" key="4">
    <source>
        <dbReference type="ARBA" id="ARBA00022723"/>
    </source>
</evidence>
<evidence type="ECO:0000256" key="8">
    <source>
        <dbReference type="RuleBase" id="RU364068"/>
    </source>
</evidence>
<evidence type="ECO:0000256" key="1">
    <source>
        <dbReference type="ARBA" id="ARBA00001033"/>
    </source>
</evidence>
<dbReference type="OrthoDB" id="9772456at2"/>
<keyword evidence="6 7" id="KW-0460">Magnesium</keyword>
<keyword evidence="4 7" id="KW-0479">Metal-binding</keyword>
<dbReference type="PROSITE" id="PS00630">
    <property type="entry name" value="IMP_2"/>
    <property type="match status" value="1"/>
</dbReference>
<dbReference type="InterPro" id="IPR020583">
    <property type="entry name" value="Inositol_monoP_metal-BS"/>
</dbReference>
<dbReference type="EMBL" id="MWZD01000017">
    <property type="protein sequence ID" value="PRI10686.1"/>
    <property type="molecule type" value="Genomic_DNA"/>
</dbReference>
<protein>
    <recommendedName>
        <fullName evidence="8">Inositol-1-monophosphatase</fullName>
        <ecNumber evidence="8">3.1.3.25</ecNumber>
    </recommendedName>
</protein>
<dbReference type="GO" id="GO:0006020">
    <property type="term" value="P:inositol metabolic process"/>
    <property type="evidence" value="ECO:0007669"/>
    <property type="project" value="TreeGrafter"/>
</dbReference>
<evidence type="ECO:0000256" key="6">
    <source>
        <dbReference type="ARBA" id="ARBA00022842"/>
    </source>
</evidence>
<feature type="binding site" evidence="7">
    <location>
        <position position="75"/>
    </location>
    <ligand>
        <name>Mg(2+)</name>
        <dbReference type="ChEBI" id="CHEBI:18420"/>
        <label>1</label>
        <note>catalytic</note>
    </ligand>
</feature>
<dbReference type="AlphaFoldDB" id="A0A2S9QM74"/>
<sequence>MTAPNAHDPESLARLAAGVATRAGELIVRMRDRGVTVAASKSSAIDVVTEADRAAERRIVDELLAARPEDGVLGEEGAGVAGTSGITWGIDPIDGTTNYLYDIPAFAVSIAATVPGDAYADRRRAVAAAVCNPRTGELFEAWEGGGARLGGTRLRFAGRAELGALLVGTGFGYTEERRREQAEAAARLIPHVRDIRRIGSAALDLCNLAAGRLDAYYERGLQPWDYAAGALIATEAGAAIIGRDEATPPGEPYLFAGDAAVVDELRSVVLGG</sequence>
<evidence type="ECO:0000256" key="2">
    <source>
        <dbReference type="ARBA" id="ARBA00001946"/>
    </source>
</evidence>
<dbReference type="GO" id="GO:0046872">
    <property type="term" value="F:metal ion binding"/>
    <property type="evidence" value="ECO:0007669"/>
    <property type="project" value="UniProtKB-KW"/>
</dbReference>
<feature type="binding site" evidence="7">
    <location>
        <position position="91"/>
    </location>
    <ligand>
        <name>Mg(2+)</name>
        <dbReference type="ChEBI" id="CHEBI:18420"/>
        <label>1</label>
        <note>catalytic</note>
    </ligand>
</feature>
<dbReference type="PANTHER" id="PTHR20854">
    <property type="entry name" value="INOSITOL MONOPHOSPHATASE"/>
    <property type="match status" value="1"/>
</dbReference>
<dbReference type="CDD" id="cd01639">
    <property type="entry name" value="IMPase"/>
    <property type="match status" value="1"/>
</dbReference>
<dbReference type="RefSeq" id="WP_105805151.1">
    <property type="nucleotide sequence ID" value="NZ_MWZD01000017.1"/>
</dbReference>
<proteinExistence type="inferred from homology"/>
<dbReference type="PRINTS" id="PR00377">
    <property type="entry name" value="IMPHPHTASES"/>
</dbReference>
<gene>
    <name evidence="9" type="ORF">B4915_07215</name>
</gene>
<keyword evidence="5 8" id="KW-0378">Hydrolase</keyword>
<evidence type="ECO:0000256" key="7">
    <source>
        <dbReference type="PIRSR" id="PIRSR600760-2"/>
    </source>
</evidence>
<keyword evidence="10" id="KW-1185">Reference proteome</keyword>
<dbReference type="GO" id="GO:0007165">
    <property type="term" value="P:signal transduction"/>
    <property type="evidence" value="ECO:0007669"/>
    <property type="project" value="TreeGrafter"/>
</dbReference>
<accession>A0A2S9QM74</accession>
<dbReference type="Gene3D" id="3.30.540.10">
    <property type="entry name" value="Fructose-1,6-Bisphosphatase, subunit A, domain 1"/>
    <property type="match status" value="1"/>
</dbReference>
<comment type="catalytic activity">
    <reaction evidence="1 8">
        <text>a myo-inositol phosphate + H2O = myo-inositol + phosphate</text>
        <dbReference type="Rhea" id="RHEA:24056"/>
        <dbReference type="ChEBI" id="CHEBI:15377"/>
        <dbReference type="ChEBI" id="CHEBI:17268"/>
        <dbReference type="ChEBI" id="CHEBI:43474"/>
        <dbReference type="ChEBI" id="CHEBI:84139"/>
        <dbReference type="EC" id="3.1.3.25"/>
    </reaction>
</comment>
<evidence type="ECO:0000313" key="9">
    <source>
        <dbReference type="EMBL" id="PRI10686.1"/>
    </source>
</evidence>
<organism evidence="9 10">
    <name type="scientific">Leucobacter massiliensis</name>
    <dbReference type="NCBI Taxonomy" id="1686285"/>
    <lineage>
        <taxon>Bacteria</taxon>
        <taxon>Bacillati</taxon>
        <taxon>Actinomycetota</taxon>
        <taxon>Actinomycetes</taxon>
        <taxon>Micrococcales</taxon>
        <taxon>Microbacteriaceae</taxon>
        <taxon>Leucobacter</taxon>
    </lineage>
</organism>
<feature type="binding site" evidence="7">
    <location>
        <position position="225"/>
    </location>
    <ligand>
        <name>Mg(2+)</name>
        <dbReference type="ChEBI" id="CHEBI:18420"/>
        <label>1</label>
        <note>catalytic</note>
    </ligand>
</feature>
<dbReference type="InterPro" id="IPR020550">
    <property type="entry name" value="Inositol_monophosphatase_CS"/>
</dbReference>
<dbReference type="PANTHER" id="PTHR20854:SF4">
    <property type="entry name" value="INOSITOL-1-MONOPHOSPHATASE-RELATED"/>
    <property type="match status" value="1"/>
</dbReference>
<dbReference type="InterPro" id="IPR033942">
    <property type="entry name" value="IMPase"/>
</dbReference>
<dbReference type="InterPro" id="IPR000760">
    <property type="entry name" value="Inositol_monophosphatase-like"/>
</dbReference>
<evidence type="ECO:0000256" key="5">
    <source>
        <dbReference type="ARBA" id="ARBA00022801"/>
    </source>
</evidence>
<reference evidence="9 10" key="1">
    <citation type="journal article" date="2017" name="New Microbes New Infect">
        <title>Genome sequence of 'Leucobacter massiliensis' sp. nov. isolated from human pharynx after travel to the 2014 Hajj.</title>
        <authorList>
            <person name="Leangapichart T."/>
            <person name="Gautret P."/>
            <person name="Nguyen T.T."/>
            <person name="Armstrong N."/>
            <person name="Rolain J.M."/>
        </authorList>
    </citation>
    <scope>NUCLEOTIDE SEQUENCE [LARGE SCALE GENOMIC DNA]</scope>
    <source>
        <strain evidence="9 10">122RC15</strain>
    </source>
</reference>
<comment type="caution">
    <text evidence="9">The sequence shown here is derived from an EMBL/GenBank/DDBJ whole genome shotgun (WGS) entry which is preliminary data.</text>
</comment>
<dbReference type="PROSITE" id="PS00629">
    <property type="entry name" value="IMP_1"/>
    <property type="match status" value="1"/>
</dbReference>
<feature type="binding site" evidence="7">
    <location>
        <position position="93"/>
    </location>
    <ligand>
        <name>Mg(2+)</name>
        <dbReference type="ChEBI" id="CHEBI:18420"/>
        <label>2</label>
    </ligand>
</feature>
<dbReference type="GO" id="GO:0046854">
    <property type="term" value="P:phosphatidylinositol phosphate biosynthetic process"/>
    <property type="evidence" value="ECO:0007669"/>
    <property type="project" value="InterPro"/>
</dbReference>